<comment type="subcellular location">
    <subcellularLocation>
        <location evidence="1">Cytoplasm</location>
    </subcellularLocation>
</comment>
<dbReference type="Proteomes" id="UP001304243">
    <property type="component" value="Unassembled WGS sequence"/>
</dbReference>
<proteinExistence type="predicted"/>
<gene>
    <name evidence="4" type="primary">RPS9B_2</name>
    <name evidence="4" type="ORF">ATC70_010095</name>
</gene>
<dbReference type="GO" id="GO:0005737">
    <property type="term" value="C:cytoplasm"/>
    <property type="evidence" value="ECO:0007669"/>
    <property type="project" value="UniProtKB-SubCell"/>
</dbReference>
<keyword evidence="5" id="KW-1185">Reference proteome</keyword>
<organism evidence="4 5">
    <name type="scientific">Mucor velutinosus</name>
    <dbReference type="NCBI Taxonomy" id="708070"/>
    <lineage>
        <taxon>Eukaryota</taxon>
        <taxon>Fungi</taxon>
        <taxon>Fungi incertae sedis</taxon>
        <taxon>Mucoromycota</taxon>
        <taxon>Mucoromycotina</taxon>
        <taxon>Mucoromycetes</taxon>
        <taxon>Mucorales</taxon>
        <taxon>Mucorineae</taxon>
        <taxon>Mucoraceae</taxon>
        <taxon>Mucor</taxon>
    </lineage>
</organism>
<dbReference type="PANTHER" id="PTHR21162:SF0">
    <property type="entry name" value="P53 AND DNA DAMAGE-REGULATED PROTEIN 1"/>
    <property type="match status" value="1"/>
</dbReference>
<dbReference type="PANTHER" id="PTHR21162">
    <property type="entry name" value="P53 AND DNA DAMAGE-REGULATED PROTEIN"/>
    <property type="match status" value="1"/>
</dbReference>
<dbReference type="EMBL" id="JASEJX010000012">
    <property type="protein sequence ID" value="KAK4519851.1"/>
    <property type="molecule type" value="Genomic_DNA"/>
</dbReference>
<protein>
    <submittedName>
        <fullName evidence="4">Ribosomal 40S subunit protein S9B</fullName>
    </submittedName>
</protein>
<evidence type="ECO:0000256" key="1">
    <source>
        <dbReference type="ARBA" id="ARBA00004496"/>
    </source>
</evidence>
<evidence type="ECO:0000313" key="4">
    <source>
        <dbReference type="EMBL" id="KAK4519851.1"/>
    </source>
</evidence>
<name>A0AAN7DRA9_9FUNG</name>
<evidence type="ECO:0000256" key="3">
    <source>
        <dbReference type="ARBA" id="ARBA00023186"/>
    </source>
</evidence>
<dbReference type="GeneID" id="89953781"/>
<keyword evidence="2" id="KW-0963">Cytoplasm</keyword>
<evidence type="ECO:0000256" key="2">
    <source>
        <dbReference type="ARBA" id="ARBA00022490"/>
    </source>
</evidence>
<dbReference type="CDD" id="cd22860">
    <property type="entry name" value="PDRG1"/>
    <property type="match status" value="1"/>
</dbReference>
<sequence length="82" mass="9393">MSNTVANQIEQVLAAKEHLAEEILINKQAVIDFDRKRNSNREALSSLKKTKDKKTWTFFGDMFIKLPTENTKALIEKGTLLE</sequence>
<dbReference type="AlphaFoldDB" id="A0AAN7DRA9"/>
<comment type="caution">
    <text evidence="4">The sequence shown here is derived from an EMBL/GenBank/DDBJ whole genome shotgun (WGS) entry which is preliminary data.</text>
</comment>
<dbReference type="RefSeq" id="XP_064686517.1">
    <property type="nucleotide sequence ID" value="XM_064829315.1"/>
</dbReference>
<reference evidence="4 5" key="1">
    <citation type="submission" date="2022-11" db="EMBL/GenBank/DDBJ databases">
        <title>Mucor velutinosus strain NIH1002 WGS.</title>
        <authorList>
            <person name="Subramanian P."/>
            <person name="Mullikin J.C."/>
            <person name="Segre J.A."/>
            <person name="Zelazny A.M."/>
        </authorList>
    </citation>
    <scope>NUCLEOTIDE SEQUENCE [LARGE SCALE GENOMIC DNA]</scope>
    <source>
        <strain evidence="4 5">NIH1002</strain>
    </source>
</reference>
<accession>A0AAN7DRA9</accession>
<dbReference type="InterPro" id="IPR030482">
    <property type="entry name" value="PDRG1"/>
</dbReference>
<evidence type="ECO:0000313" key="5">
    <source>
        <dbReference type="Proteomes" id="UP001304243"/>
    </source>
</evidence>
<keyword evidence="3" id="KW-0143">Chaperone</keyword>